<name>A0A8E6B461_9BACT</name>
<protein>
    <recommendedName>
        <fullName evidence="5">Palmitoyl-protein thioesterase ABHD10, mitochondrial</fullName>
        <ecNumber evidence="4">3.1.1.93</ecNumber>
        <ecNumber evidence="1">3.1.2.22</ecNumber>
    </recommendedName>
    <alternativeName>
        <fullName evidence="7">Acyl-protein thioesterase ABHD10</fullName>
    </alternativeName>
    <alternativeName>
        <fullName evidence="8">Alpha/beta hydrolase domain-containing protein 10</fullName>
    </alternativeName>
    <alternativeName>
        <fullName evidence="6">Mycophenolic acid acyl-glucuronide esterase, mitochondrial</fullName>
    </alternativeName>
</protein>
<dbReference type="InterPro" id="IPR052382">
    <property type="entry name" value="ABHD10_acyl-thioesterase"/>
</dbReference>
<dbReference type="EC" id="3.1.2.22" evidence="1"/>
<accession>A0A8E6B461</accession>
<evidence type="ECO:0000256" key="7">
    <source>
        <dbReference type="ARBA" id="ARBA00042645"/>
    </source>
</evidence>
<dbReference type="SUPFAM" id="SSF53474">
    <property type="entry name" value="alpha/beta-Hydrolases"/>
    <property type="match status" value="1"/>
</dbReference>
<keyword evidence="3" id="KW-0809">Transit peptide</keyword>
<dbReference type="RefSeq" id="WP_213496211.1">
    <property type="nucleotide sequence ID" value="NZ_CP074694.1"/>
</dbReference>
<proteinExistence type="predicted"/>
<evidence type="ECO:0000256" key="10">
    <source>
        <dbReference type="ARBA" id="ARBA00047409"/>
    </source>
</evidence>
<comment type="catalytic activity">
    <reaction evidence="11">
        <text>mycophenolic acid O-acyl-beta-D-glucuronide + H2O = mycophenolate + D-glucuronate + H(+)</text>
        <dbReference type="Rhea" id="RHEA:34179"/>
        <dbReference type="ChEBI" id="CHEBI:15377"/>
        <dbReference type="ChEBI" id="CHEBI:15378"/>
        <dbReference type="ChEBI" id="CHEBI:58720"/>
        <dbReference type="ChEBI" id="CHEBI:62932"/>
        <dbReference type="ChEBI" id="CHEBI:66982"/>
        <dbReference type="EC" id="3.1.1.93"/>
    </reaction>
    <physiologicalReaction direction="left-to-right" evidence="11">
        <dbReference type="Rhea" id="RHEA:34180"/>
    </physiologicalReaction>
</comment>
<evidence type="ECO:0000256" key="1">
    <source>
        <dbReference type="ARBA" id="ARBA00012423"/>
    </source>
</evidence>
<keyword evidence="2 13" id="KW-0378">Hydrolase</keyword>
<gene>
    <name evidence="13" type="ORF">KIH39_23910</name>
</gene>
<evidence type="ECO:0000256" key="11">
    <source>
        <dbReference type="ARBA" id="ARBA00047972"/>
    </source>
</evidence>
<evidence type="ECO:0000256" key="9">
    <source>
        <dbReference type="ARBA" id="ARBA00046047"/>
    </source>
</evidence>
<comment type="catalytic activity">
    <reaction evidence="10">
        <text>S-hexadecanoyl-L-cysteinyl-[protein] + H2O = L-cysteinyl-[protein] + hexadecanoate + H(+)</text>
        <dbReference type="Rhea" id="RHEA:19233"/>
        <dbReference type="Rhea" id="RHEA-COMP:10131"/>
        <dbReference type="Rhea" id="RHEA-COMP:11032"/>
        <dbReference type="ChEBI" id="CHEBI:7896"/>
        <dbReference type="ChEBI" id="CHEBI:15377"/>
        <dbReference type="ChEBI" id="CHEBI:15378"/>
        <dbReference type="ChEBI" id="CHEBI:29950"/>
        <dbReference type="ChEBI" id="CHEBI:74151"/>
        <dbReference type="EC" id="3.1.2.22"/>
    </reaction>
    <physiologicalReaction direction="left-to-right" evidence="10">
        <dbReference type="Rhea" id="RHEA:19234"/>
    </physiologicalReaction>
</comment>
<dbReference type="EC" id="3.1.1.93" evidence="4"/>
<dbReference type="Proteomes" id="UP000676194">
    <property type="component" value="Chromosome"/>
</dbReference>
<feature type="domain" description="AB hydrolase-1" evidence="12">
    <location>
        <begin position="33"/>
        <end position="233"/>
    </location>
</feature>
<evidence type="ECO:0000313" key="14">
    <source>
        <dbReference type="Proteomes" id="UP000676194"/>
    </source>
</evidence>
<evidence type="ECO:0000259" key="12">
    <source>
        <dbReference type="Pfam" id="PF12697"/>
    </source>
</evidence>
<evidence type="ECO:0000256" key="6">
    <source>
        <dbReference type="ARBA" id="ARBA00041520"/>
    </source>
</evidence>
<dbReference type="InterPro" id="IPR029058">
    <property type="entry name" value="AB_hydrolase_fold"/>
</dbReference>
<evidence type="ECO:0000256" key="8">
    <source>
        <dbReference type="ARBA" id="ARBA00042704"/>
    </source>
</evidence>
<dbReference type="GO" id="GO:0008474">
    <property type="term" value="F:palmitoyl-(protein) hydrolase activity"/>
    <property type="evidence" value="ECO:0007669"/>
    <property type="project" value="UniProtKB-EC"/>
</dbReference>
<sequence length="252" mass="28140">MKRSRESYSVSLASGETLRGDISYNGSPSGMAIVYVHGLGSFRGGEKSQALEDACAERGLCFSAFDFRGHGQSDGSLSDLTGSRLLEDLAAIRHYLMGRGIRRLGLVGSSMGGWASAWFGLQAGEVTRCVLLAPAFRFLQRRWESLTPEQQEDWKNQGSHLFTGQWVDAELKYAFAEERYAFSPTALAFRWQKPMLILHGLADDVVPVSDSWDFLNSCPYPHLQLRVFKNGDHRLTQFKAEIGQEACRFLSE</sequence>
<dbReference type="InterPro" id="IPR000073">
    <property type="entry name" value="AB_hydrolase_1"/>
</dbReference>
<dbReference type="KEGG" id="tsph:KIH39_23910"/>
<dbReference type="Pfam" id="PF12697">
    <property type="entry name" value="Abhydrolase_6"/>
    <property type="match status" value="1"/>
</dbReference>
<evidence type="ECO:0000313" key="13">
    <source>
        <dbReference type="EMBL" id="QVL31845.1"/>
    </source>
</evidence>
<dbReference type="PANTHER" id="PTHR16138">
    <property type="entry name" value="MYCOPHENOLIC ACID ACYL-GLUCURONIDE ESTERASE, MITOCHONDRIAL"/>
    <property type="match status" value="1"/>
</dbReference>
<dbReference type="PANTHER" id="PTHR16138:SF7">
    <property type="entry name" value="PALMITOYL-PROTEIN THIOESTERASE ABHD10, MITOCHONDRIAL"/>
    <property type="match status" value="1"/>
</dbReference>
<dbReference type="GO" id="GO:0102390">
    <property type="term" value="F:mycophenolic acid acyl-glucuronide esterase activity"/>
    <property type="evidence" value="ECO:0007669"/>
    <property type="project" value="UniProtKB-EC"/>
</dbReference>
<evidence type="ECO:0000256" key="2">
    <source>
        <dbReference type="ARBA" id="ARBA00022801"/>
    </source>
</evidence>
<dbReference type="GO" id="GO:0004553">
    <property type="term" value="F:hydrolase activity, hydrolyzing O-glycosyl compounds"/>
    <property type="evidence" value="ECO:0007669"/>
    <property type="project" value="TreeGrafter"/>
</dbReference>
<dbReference type="Gene3D" id="3.40.50.1820">
    <property type="entry name" value="alpha/beta hydrolase"/>
    <property type="match status" value="1"/>
</dbReference>
<evidence type="ECO:0000256" key="5">
    <source>
        <dbReference type="ARBA" id="ARBA00039314"/>
    </source>
</evidence>
<dbReference type="EMBL" id="CP074694">
    <property type="protein sequence ID" value="QVL31845.1"/>
    <property type="molecule type" value="Genomic_DNA"/>
</dbReference>
<keyword evidence="14" id="KW-1185">Reference proteome</keyword>
<comment type="function">
    <text evidence="9">Acts as an acyl-protein thioesterase that hydrolyzes fatty acids from acylated residues in proteins. Regulates the mitochondrial S-depalmitoylation of the nucleophilic active site residue of peroxiredoxin-5/PRDX5, a key antioxidant protein, therefore modulating mitochondrial antioxidant ability. Also catalyzes the deglucuronidation of mycophenolic acid acyl-glucuronide, an active metabolite of the immunosuppressant drug mycophenolate.</text>
</comment>
<evidence type="ECO:0000256" key="3">
    <source>
        <dbReference type="ARBA" id="ARBA00022946"/>
    </source>
</evidence>
<dbReference type="AlphaFoldDB" id="A0A8E6B461"/>
<evidence type="ECO:0000256" key="4">
    <source>
        <dbReference type="ARBA" id="ARBA00039132"/>
    </source>
</evidence>
<organism evidence="13 14">
    <name type="scientific">Telmatocola sphagniphila</name>
    <dbReference type="NCBI Taxonomy" id="1123043"/>
    <lineage>
        <taxon>Bacteria</taxon>
        <taxon>Pseudomonadati</taxon>
        <taxon>Planctomycetota</taxon>
        <taxon>Planctomycetia</taxon>
        <taxon>Gemmatales</taxon>
        <taxon>Gemmataceae</taxon>
    </lineage>
</organism>
<reference evidence="13" key="1">
    <citation type="submission" date="2021-05" db="EMBL/GenBank/DDBJ databases">
        <title>Complete genome sequence of the cellulolytic planctomycete Telmatocola sphagniphila SP2T and characterization of the first cellulase from planctomycetes.</title>
        <authorList>
            <person name="Rakitin A.L."/>
            <person name="Beletsky A.V."/>
            <person name="Naumoff D.G."/>
            <person name="Kulichevskaya I.S."/>
            <person name="Mardanov A.V."/>
            <person name="Ravin N.V."/>
            <person name="Dedysh S.N."/>
        </authorList>
    </citation>
    <scope>NUCLEOTIDE SEQUENCE</scope>
    <source>
        <strain evidence="13">SP2T</strain>
    </source>
</reference>